<dbReference type="STRING" id="743721.Psesu_1475"/>
<protein>
    <submittedName>
        <fullName evidence="11">OmpA/MotB domain protein</fullName>
    </submittedName>
</protein>
<evidence type="ECO:0000313" key="12">
    <source>
        <dbReference type="Proteomes" id="UP000008632"/>
    </source>
</evidence>
<keyword evidence="5 9" id="KW-1133">Transmembrane helix</keyword>
<comment type="similarity">
    <text evidence="2">Belongs to the MotB family.</text>
</comment>
<feature type="transmembrane region" description="Helical" evidence="9">
    <location>
        <begin position="20"/>
        <end position="37"/>
    </location>
</feature>
<feature type="region of interest" description="Disordered" evidence="8">
    <location>
        <begin position="74"/>
        <end position="104"/>
    </location>
</feature>
<dbReference type="AlphaFoldDB" id="E6WT93"/>
<keyword evidence="4 9" id="KW-0812">Transmembrane</keyword>
<feature type="domain" description="OmpA-like" evidence="10">
    <location>
        <begin position="158"/>
        <end position="278"/>
    </location>
</feature>
<proteinExistence type="inferred from homology"/>
<dbReference type="KEGG" id="psu:Psesu_1475"/>
<name>E6WT93_PSEUU</name>
<evidence type="ECO:0000256" key="7">
    <source>
        <dbReference type="PROSITE-ProRule" id="PRU00473"/>
    </source>
</evidence>
<evidence type="ECO:0000259" key="10">
    <source>
        <dbReference type="PROSITE" id="PS51123"/>
    </source>
</evidence>
<feature type="region of interest" description="Disordered" evidence="8">
    <location>
        <begin position="279"/>
        <end position="323"/>
    </location>
</feature>
<dbReference type="SUPFAM" id="SSF103088">
    <property type="entry name" value="OmpA-like"/>
    <property type="match status" value="1"/>
</dbReference>
<dbReference type="EMBL" id="CP002446">
    <property type="protein sequence ID" value="ADV27322.1"/>
    <property type="molecule type" value="Genomic_DNA"/>
</dbReference>
<evidence type="ECO:0000256" key="2">
    <source>
        <dbReference type="ARBA" id="ARBA00008914"/>
    </source>
</evidence>
<dbReference type="Gene3D" id="3.30.1330.60">
    <property type="entry name" value="OmpA-like domain"/>
    <property type="match status" value="1"/>
</dbReference>
<dbReference type="InterPro" id="IPR036737">
    <property type="entry name" value="OmpA-like_sf"/>
</dbReference>
<dbReference type="RefSeq" id="WP_013535150.1">
    <property type="nucleotide sequence ID" value="NC_014924.1"/>
</dbReference>
<dbReference type="PANTHER" id="PTHR30329:SF20">
    <property type="entry name" value="EXPORTED PROTEIN"/>
    <property type="match status" value="1"/>
</dbReference>
<evidence type="ECO:0000256" key="9">
    <source>
        <dbReference type="SAM" id="Phobius"/>
    </source>
</evidence>
<comment type="subcellular location">
    <subcellularLocation>
        <location evidence="1">Cell membrane</location>
        <topology evidence="1">Single-pass membrane protein</topology>
    </subcellularLocation>
</comment>
<dbReference type="eggNOG" id="COG1360">
    <property type="taxonomic scope" value="Bacteria"/>
</dbReference>
<dbReference type="PANTHER" id="PTHR30329">
    <property type="entry name" value="STATOR ELEMENT OF FLAGELLAR MOTOR COMPLEX"/>
    <property type="match status" value="1"/>
</dbReference>
<evidence type="ECO:0000256" key="6">
    <source>
        <dbReference type="ARBA" id="ARBA00023136"/>
    </source>
</evidence>
<keyword evidence="6 7" id="KW-0472">Membrane</keyword>
<evidence type="ECO:0000256" key="8">
    <source>
        <dbReference type="SAM" id="MobiDB-lite"/>
    </source>
</evidence>
<dbReference type="InterPro" id="IPR050330">
    <property type="entry name" value="Bact_OuterMem_StrucFunc"/>
</dbReference>
<dbReference type="HOGENOM" id="CLU_016890_0_0_6"/>
<dbReference type="CDD" id="cd07185">
    <property type="entry name" value="OmpA_C-like"/>
    <property type="match status" value="1"/>
</dbReference>
<keyword evidence="3" id="KW-1003">Cell membrane</keyword>
<keyword evidence="12" id="KW-1185">Reference proteome</keyword>
<evidence type="ECO:0000256" key="3">
    <source>
        <dbReference type="ARBA" id="ARBA00022475"/>
    </source>
</evidence>
<evidence type="ECO:0000256" key="5">
    <source>
        <dbReference type="ARBA" id="ARBA00022989"/>
    </source>
</evidence>
<dbReference type="OrthoDB" id="9815217at2"/>
<accession>E6WT93</accession>
<evidence type="ECO:0000313" key="11">
    <source>
        <dbReference type="EMBL" id="ADV27322.1"/>
    </source>
</evidence>
<evidence type="ECO:0000256" key="1">
    <source>
        <dbReference type="ARBA" id="ARBA00004162"/>
    </source>
</evidence>
<reference evidence="11 12" key="1">
    <citation type="submission" date="2011-01" db="EMBL/GenBank/DDBJ databases">
        <title>Complete sequence of Pseudoxanthomonas suwonensis 11-1.</title>
        <authorList>
            <consortium name="US DOE Joint Genome Institute"/>
            <person name="Lucas S."/>
            <person name="Copeland A."/>
            <person name="Lapidus A."/>
            <person name="Cheng J.-F."/>
            <person name="Goodwin L."/>
            <person name="Pitluck S."/>
            <person name="Teshima H."/>
            <person name="Detter J.C."/>
            <person name="Han C."/>
            <person name="Tapia R."/>
            <person name="Land M."/>
            <person name="Hauser L."/>
            <person name="Kyrpides N."/>
            <person name="Ivanova N."/>
            <person name="Ovchinnikova G."/>
            <person name="Siebers A.K."/>
            <person name="Allgaier M."/>
            <person name="Thelen M.P."/>
            <person name="Hugenholtz P."/>
            <person name="Gladden J."/>
            <person name="Woyke T."/>
        </authorList>
    </citation>
    <scope>NUCLEOTIDE SEQUENCE [LARGE SCALE GENOMIC DNA]</scope>
    <source>
        <strain evidence="12">11-1</strain>
    </source>
</reference>
<dbReference type="InterPro" id="IPR025713">
    <property type="entry name" value="MotB-like_N_dom"/>
</dbReference>
<sequence>MARRKKHEEHGNHEAWAIPYADLMTLLLAFFVVMYAISTLNEGKYRVLADALTAAFGGAPRTINPVQVGNHQLQGADFDRPSPIQSGARSGPSAPSPAPNPTLLPALASHMRTGVPVDVSDRATVQRAQRQLGTIAARLEEALSPLVDARLITVRRAELWLEVEINSDILFDTGSASLDASARQVLSRLADVLRDTPNPVRVEGYTDDRPINTVQFPSNWELSAARAASVVHLFSANGVAPERLAMVGYGEHRPRADNLTEEGRNRNRRVVLIVLAAPGAPGTESGDPPVDGIAVKSEAPRPIANGVADGPAAAATAPAGAAD</sequence>
<dbReference type="GO" id="GO:0005886">
    <property type="term" value="C:plasma membrane"/>
    <property type="evidence" value="ECO:0007669"/>
    <property type="project" value="UniProtKB-SubCell"/>
</dbReference>
<feature type="compositionally biased region" description="Low complexity" evidence="8">
    <location>
        <begin position="308"/>
        <end position="323"/>
    </location>
</feature>
<dbReference type="Pfam" id="PF00691">
    <property type="entry name" value="OmpA"/>
    <property type="match status" value="1"/>
</dbReference>
<evidence type="ECO:0000256" key="4">
    <source>
        <dbReference type="ARBA" id="ARBA00022692"/>
    </source>
</evidence>
<dbReference type="PROSITE" id="PS51123">
    <property type="entry name" value="OMPA_2"/>
    <property type="match status" value="1"/>
</dbReference>
<dbReference type="Pfam" id="PF13677">
    <property type="entry name" value="MotB_plug"/>
    <property type="match status" value="1"/>
</dbReference>
<dbReference type="Proteomes" id="UP000008632">
    <property type="component" value="Chromosome"/>
</dbReference>
<gene>
    <name evidence="11" type="ordered locus">Psesu_1475</name>
</gene>
<dbReference type="NCBIfam" id="NF006541">
    <property type="entry name" value="PRK09038.1"/>
    <property type="match status" value="1"/>
</dbReference>
<dbReference type="InterPro" id="IPR006665">
    <property type="entry name" value="OmpA-like"/>
</dbReference>
<organism evidence="11 12">
    <name type="scientific">Pseudoxanthomonas suwonensis (strain 11-1)</name>
    <dbReference type="NCBI Taxonomy" id="743721"/>
    <lineage>
        <taxon>Bacteria</taxon>
        <taxon>Pseudomonadati</taxon>
        <taxon>Pseudomonadota</taxon>
        <taxon>Gammaproteobacteria</taxon>
        <taxon>Lysobacterales</taxon>
        <taxon>Lysobacteraceae</taxon>
        <taxon>Pseudoxanthomonas</taxon>
    </lineage>
</organism>